<evidence type="ECO:0000313" key="1">
    <source>
        <dbReference type="EMBL" id="KAJ1876701.1"/>
    </source>
</evidence>
<evidence type="ECO:0000313" key="2">
    <source>
        <dbReference type="Proteomes" id="UP001150581"/>
    </source>
</evidence>
<name>A0ACC1HVD1_9FUNG</name>
<keyword evidence="2" id="KW-1185">Reference proteome</keyword>
<accession>A0ACC1HVD1</accession>
<sequence length="304" mass="35624">MNKRLRNANAANTEPVLLKFVELSIAQRKGKELKDGVLQYRNIVQHKNPESMATVVITMLDTITERVTQAQQNAERVLGDEVEDLDETESPEDIILSSVSGEQTRDRTDRALVTPWLKFLWEAYRNLLDILRNNVRFEVLYQTISRKAIDFCKTYERKTEFRRLCELLRNHLQGVAKYSHQQNSINLSNPQSMQLFLDTQFHQLNTATEMELWQESFRSIEDIHNLIQQSKRPVKPQAMANYFEKLTRIMYVAKNPLFLAAAWHRYYNYIFRQTKVFSEEELQKVANNVLLSTLAVPIIKPSSR</sequence>
<keyword evidence="1" id="KW-0396">Initiation factor</keyword>
<dbReference type="Proteomes" id="UP001150581">
    <property type="component" value="Unassembled WGS sequence"/>
</dbReference>
<keyword evidence="1" id="KW-0648">Protein biosynthesis</keyword>
<gene>
    <name evidence="1" type="primary">TIF32_3</name>
    <name evidence="1" type="ORF">LPJ66_012259</name>
</gene>
<dbReference type="EMBL" id="JANBPG010004361">
    <property type="protein sequence ID" value="KAJ1876701.1"/>
    <property type="molecule type" value="Genomic_DNA"/>
</dbReference>
<comment type="caution">
    <text evidence="1">The sequence shown here is derived from an EMBL/GenBank/DDBJ whole genome shotgun (WGS) entry which is preliminary data.</text>
</comment>
<feature type="non-terminal residue" evidence="1">
    <location>
        <position position="304"/>
    </location>
</feature>
<proteinExistence type="predicted"/>
<organism evidence="1 2">
    <name type="scientific">Kickxella alabastrina</name>
    <dbReference type="NCBI Taxonomy" id="61397"/>
    <lineage>
        <taxon>Eukaryota</taxon>
        <taxon>Fungi</taxon>
        <taxon>Fungi incertae sedis</taxon>
        <taxon>Zoopagomycota</taxon>
        <taxon>Kickxellomycotina</taxon>
        <taxon>Kickxellomycetes</taxon>
        <taxon>Kickxellales</taxon>
        <taxon>Kickxellaceae</taxon>
        <taxon>Kickxella</taxon>
    </lineage>
</organism>
<protein>
    <submittedName>
        <fullName evidence="1">Eukaryotic translation initiation factor 3 subunit A</fullName>
    </submittedName>
</protein>
<reference evidence="1" key="1">
    <citation type="submission" date="2022-07" db="EMBL/GenBank/DDBJ databases">
        <title>Phylogenomic reconstructions and comparative analyses of Kickxellomycotina fungi.</title>
        <authorList>
            <person name="Reynolds N.K."/>
            <person name="Stajich J.E."/>
            <person name="Barry K."/>
            <person name="Grigoriev I.V."/>
            <person name="Crous P."/>
            <person name="Smith M.E."/>
        </authorList>
    </citation>
    <scope>NUCLEOTIDE SEQUENCE</scope>
    <source>
        <strain evidence="1">Benny 63K</strain>
    </source>
</reference>